<keyword evidence="1" id="KW-0732">Signal</keyword>
<dbReference type="Pfam" id="PF11611">
    <property type="entry name" value="DUF4352"/>
    <property type="match status" value="1"/>
</dbReference>
<keyword evidence="3" id="KW-0472">Membrane</keyword>
<evidence type="ECO:0000256" key="2">
    <source>
        <dbReference type="SAM" id="MobiDB-lite"/>
    </source>
</evidence>
<dbReference type="RefSeq" id="WP_188123807.1">
    <property type="nucleotide sequence ID" value="NZ_BOMP01000202.1"/>
</dbReference>
<dbReference type="Proteomes" id="UP000631312">
    <property type="component" value="Unassembled WGS sequence"/>
</dbReference>
<accession>A0A7W7MIW1</accession>
<protein>
    <submittedName>
        <fullName evidence="5">Mpr protein</fullName>
    </submittedName>
</protein>
<keyword evidence="3" id="KW-0812">Transmembrane</keyword>
<feature type="compositionally biased region" description="Basic and acidic residues" evidence="2">
    <location>
        <begin position="1"/>
        <end position="12"/>
    </location>
</feature>
<feature type="transmembrane region" description="Helical" evidence="3">
    <location>
        <begin position="28"/>
        <end position="49"/>
    </location>
</feature>
<evidence type="ECO:0000259" key="4">
    <source>
        <dbReference type="Pfam" id="PF11611"/>
    </source>
</evidence>
<feature type="region of interest" description="Disordered" evidence="2">
    <location>
        <begin position="1"/>
        <end position="20"/>
    </location>
</feature>
<proteinExistence type="predicted"/>
<evidence type="ECO:0000313" key="7">
    <source>
        <dbReference type="Proteomes" id="UP000590511"/>
    </source>
</evidence>
<evidence type="ECO:0000256" key="1">
    <source>
        <dbReference type="ARBA" id="ARBA00022729"/>
    </source>
</evidence>
<keyword evidence="8" id="KW-1185">Reference proteome</keyword>
<dbReference type="EMBL" id="JACHNC010000001">
    <property type="protein sequence ID" value="MBB4751833.1"/>
    <property type="molecule type" value="Genomic_DNA"/>
</dbReference>
<sequence>MADEPGSRRRPDPAAYRSPLRTPTPYKVAIALVVSGVVVIALLAAGIVAERVSRGPVVTAADTPARTETNKTKKPPGIGDPVRDGKFEFVISRVDCSRDSIGIEHLRRTAQGRYCVVTLSVRNIADEPKYFLGLAQKARDVNGADYGYDEIAGLYANRDTKTFLEKLDPGERVTGKLVFDIPDGVGLAALELHDSPLSGGVIVTL</sequence>
<organism evidence="6 7">
    <name type="scientific">Actinoplanes lobatus</name>
    <dbReference type="NCBI Taxonomy" id="113568"/>
    <lineage>
        <taxon>Bacteria</taxon>
        <taxon>Bacillati</taxon>
        <taxon>Actinomycetota</taxon>
        <taxon>Actinomycetes</taxon>
        <taxon>Micromonosporales</taxon>
        <taxon>Micromonosporaceae</taxon>
        <taxon>Actinoplanes</taxon>
    </lineage>
</organism>
<dbReference type="InterPro" id="IPR029050">
    <property type="entry name" value="Immunoprotect_excell_Ig-like"/>
</dbReference>
<comment type="caution">
    <text evidence="6">The sequence shown here is derived from an EMBL/GenBank/DDBJ whole genome shotgun (WGS) entry which is preliminary data.</text>
</comment>
<evidence type="ECO:0000313" key="6">
    <source>
        <dbReference type="EMBL" id="MBB4751833.1"/>
    </source>
</evidence>
<evidence type="ECO:0000313" key="5">
    <source>
        <dbReference type="EMBL" id="GIE46351.1"/>
    </source>
</evidence>
<gene>
    <name evidence="5" type="ORF">Alo02nite_92490</name>
    <name evidence="6" type="ORF">BJ964_005994</name>
</gene>
<reference evidence="6 7" key="1">
    <citation type="submission" date="2020-08" db="EMBL/GenBank/DDBJ databases">
        <title>Sequencing the genomes of 1000 actinobacteria strains.</title>
        <authorList>
            <person name="Klenk H.-P."/>
        </authorList>
    </citation>
    <scope>NUCLEOTIDE SEQUENCE [LARGE SCALE GENOMIC DNA]</scope>
    <source>
        <strain evidence="6 7">DSM 43150</strain>
    </source>
</reference>
<dbReference type="AlphaFoldDB" id="A0A7W7MIW1"/>
<feature type="domain" description="DUF4352" evidence="4">
    <location>
        <begin position="77"/>
        <end position="200"/>
    </location>
</feature>
<reference evidence="5 8" key="2">
    <citation type="submission" date="2021-01" db="EMBL/GenBank/DDBJ databases">
        <title>Whole genome shotgun sequence of Actinoplanes lobatus NBRC 12513.</title>
        <authorList>
            <person name="Komaki H."/>
            <person name="Tamura T."/>
        </authorList>
    </citation>
    <scope>NUCLEOTIDE SEQUENCE [LARGE SCALE GENOMIC DNA]</scope>
    <source>
        <strain evidence="5 8">NBRC 12513</strain>
    </source>
</reference>
<keyword evidence="3" id="KW-1133">Transmembrane helix</keyword>
<dbReference type="Proteomes" id="UP000590511">
    <property type="component" value="Unassembled WGS sequence"/>
</dbReference>
<name>A0A7W7MIW1_9ACTN</name>
<evidence type="ECO:0000256" key="3">
    <source>
        <dbReference type="SAM" id="Phobius"/>
    </source>
</evidence>
<dbReference type="Gene3D" id="2.60.40.1240">
    <property type="match status" value="1"/>
</dbReference>
<feature type="region of interest" description="Disordered" evidence="2">
    <location>
        <begin position="60"/>
        <end position="80"/>
    </location>
</feature>
<dbReference type="InterPro" id="IPR029051">
    <property type="entry name" value="DUF4352"/>
</dbReference>
<dbReference type="EMBL" id="BOMP01000202">
    <property type="protein sequence ID" value="GIE46351.1"/>
    <property type="molecule type" value="Genomic_DNA"/>
</dbReference>
<evidence type="ECO:0000313" key="8">
    <source>
        <dbReference type="Proteomes" id="UP000631312"/>
    </source>
</evidence>